<evidence type="ECO:0000313" key="2">
    <source>
        <dbReference type="Proteomes" id="UP000598775"/>
    </source>
</evidence>
<gene>
    <name evidence="1" type="ORF">GCM10011399_09870</name>
</gene>
<dbReference type="EMBL" id="BMGP01000002">
    <property type="protein sequence ID" value="GGF18196.1"/>
    <property type="molecule type" value="Genomic_DNA"/>
</dbReference>
<dbReference type="Proteomes" id="UP000598775">
    <property type="component" value="Unassembled WGS sequence"/>
</dbReference>
<keyword evidence="2" id="KW-1185">Reference proteome</keyword>
<dbReference type="AlphaFoldDB" id="A0A917B351"/>
<dbReference type="RefSeq" id="WP_188674719.1">
    <property type="nucleotide sequence ID" value="NZ_BMGP01000002.1"/>
</dbReference>
<comment type="caution">
    <text evidence="1">The sequence shown here is derived from an EMBL/GenBank/DDBJ whole genome shotgun (WGS) entry which is preliminary data.</text>
</comment>
<organism evidence="1 2">
    <name type="scientific">Subtercola lobariae</name>
    <dbReference type="NCBI Taxonomy" id="1588641"/>
    <lineage>
        <taxon>Bacteria</taxon>
        <taxon>Bacillati</taxon>
        <taxon>Actinomycetota</taxon>
        <taxon>Actinomycetes</taxon>
        <taxon>Micrococcales</taxon>
        <taxon>Microbacteriaceae</taxon>
        <taxon>Subtercola</taxon>
    </lineage>
</organism>
<name>A0A917B351_9MICO</name>
<accession>A0A917B351</accession>
<protein>
    <submittedName>
        <fullName evidence="1">Uncharacterized protein</fullName>
    </submittedName>
</protein>
<sequence>MAKEYYEVECMVGSCTHPVQRELIVSHRPALVVFGVCDCHFEIILQSGFVEESMDPTRGLISITNEQY</sequence>
<reference evidence="1 2" key="1">
    <citation type="journal article" date="2014" name="Int. J. Syst. Evol. Microbiol.">
        <title>Complete genome sequence of Corynebacterium casei LMG S-19264T (=DSM 44701T), isolated from a smear-ripened cheese.</title>
        <authorList>
            <consortium name="US DOE Joint Genome Institute (JGI-PGF)"/>
            <person name="Walter F."/>
            <person name="Albersmeier A."/>
            <person name="Kalinowski J."/>
            <person name="Ruckert C."/>
        </authorList>
    </citation>
    <scope>NUCLEOTIDE SEQUENCE [LARGE SCALE GENOMIC DNA]</scope>
    <source>
        <strain evidence="1 2">CGMCC 1.12976</strain>
    </source>
</reference>
<evidence type="ECO:0000313" key="1">
    <source>
        <dbReference type="EMBL" id="GGF18196.1"/>
    </source>
</evidence>
<proteinExistence type="predicted"/>